<dbReference type="Gene3D" id="1.25.40.10">
    <property type="entry name" value="Tetratricopeptide repeat domain"/>
    <property type="match status" value="1"/>
</dbReference>
<organism evidence="1">
    <name type="scientific">marine sediment metagenome</name>
    <dbReference type="NCBI Taxonomy" id="412755"/>
    <lineage>
        <taxon>unclassified sequences</taxon>
        <taxon>metagenomes</taxon>
        <taxon>ecological metagenomes</taxon>
    </lineage>
</organism>
<dbReference type="InterPro" id="IPR011990">
    <property type="entry name" value="TPR-like_helical_dom_sf"/>
</dbReference>
<name>A0A0F9F0V3_9ZZZZ</name>
<evidence type="ECO:0000313" key="1">
    <source>
        <dbReference type="EMBL" id="KKL79944.1"/>
    </source>
</evidence>
<accession>A0A0F9F0V3</accession>
<dbReference type="SMART" id="SM00028">
    <property type="entry name" value="TPR"/>
    <property type="match status" value="2"/>
</dbReference>
<dbReference type="InterPro" id="IPR019734">
    <property type="entry name" value="TPR_rpt"/>
</dbReference>
<gene>
    <name evidence="1" type="ORF">LCGC14_2009750</name>
</gene>
<dbReference type="PROSITE" id="PS50005">
    <property type="entry name" value="TPR"/>
    <property type="match status" value="2"/>
</dbReference>
<sequence>MDWQSYLELSDDSIEDLRSVGYLYVKQGCFDIALDFFNALLILNPGSSYDESIVGALYLEKGKYLEALEHLDEVLKVDPNNYLVLLNKAKTLFSLGYRTEAIAITKMLSNCPDKKLSSQAKALMEAYL</sequence>
<dbReference type="AlphaFoldDB" id="A0A0F9F0V3"/>
<proteinExistence type="predicted"/>
<dbReference type="Pfam" id="PF14559">
    <property type="entry name" value="TPR_19"/>
    <property type="match status" value="1"/>
</dbReference>
<reference evidence="1" key="1">
    <citation type="journal article" date="2015" name="Nature">
        <title>Complex archaea that bridge the gap between prokaryotes and eukaryotes.</title>
        <authorList>
            <person name="Spang A."/>
            <person name="Saw J.H."/>
            <person name="Jorgensen S.L."/>
            <person name="Zaremba-Niedzwiedzka K."/>
            <person name="Martijn J."/>
            <person name="Lind A.E."/>
            <person name="van Eijk R."/>
            <person name="Schleper C."/>
            <person name="Guy L."/>
            <person name="Ettema T.J."/>
        </authorList>
    </citation>
    <scope>NUCLEOTIDE SEQUENCE</scope>
</reference>
<dbReference type="SUPFAM" id="SSF48452">
    <property type="entry name" value="TPR-like"/>
    <property type="match status" value="1"/>
</dbReference>
<dbReference type="EMBL" id="LAZR01023015">
    <property type="protein sequence ID" value="KKL79944.1"/>
    <property type="molecule type" value="Genomic_DNA"/>
</dbReference>
<protein>
    <submittedName>
        <fullName evidence="1">Uncharacterized protein</fullName>
    </submittedName>
</protein>
<comment type="caution">
    <text evidence="1">The sequence shown here is derived from an EMBL/GenBank/DDBJ whole genome shotgun (WGS) entry which is preliminary data.</text>
</comment>